<dbReference type="PANTHER" id="PTHR43066:SF11">
    <property type="entry name" value="PEPTIDASE S54 RHOMBOID DOMAIN-CONTAINING PROTEIN"/>
    <property type="match status" value="1"/>
</dbReference>
<keyword evidence="8" id="KW-1185">Reference proteome</keyword>
<keyword evidence="7" id="KW-0378">Hydrolase</keyword>
<feature type="transmembrane region" description="Helical" evidence="5">
    <location>
        <begin position="398"/>
        <end position="425"/>
    </location>
</feature>
<feature type="transmembrane region" description="Helical" evidence="5">
    <location>
        <begin position="220"/>
        <end position="239"/>
    </location>
</feature>
<dbReference type="Gene3D" id="1.20.1540.10">
    <property type="entry name" value="Rhomboid-like"/>
    <property type="match status" value="1"/>
</dbReference>
<evidence type="ECO:0000313" key="8">
    <source>
        <dbReference type="Proteomes" id="UP001282284"/>
    </source>
</evidence>
<reference evidence="7 8" key="1">
    <citation type="submission" date="2023-06" db="EMBL/GenBank/DDBJ databases">
        <title>Sporosarcina sp. nov., isolated from Korean traditional fermented seafood 'Jeotgal'.</title>
        <authorList>
            <person name="Yang A.I."/>
            <person name="Shin N.-R."/>
        </authorList>
    </citation>
    <scope>NUCLEOTIDE SEQUENCE [LARGE SCALE GENOMIC DNA]</scope>
    <source>
        <strain evidence="7 8">KCTC13119</strain>
    </source>
</reference>
<feature type="transmembrane region" description="Helical" evidence="5">
    <location>
        <begin position="136"/>
        <end position="156"/>
    </location>
</feature>
<feature type="transmembrane region" description="Helical" evidence="5">
    <location>
        <begin position="28"/>
        <end position="47"/>
    </location>
</feature>
<protein>
    <submittedName>
        <fullName evidence="7">Rhomboid family intramembrane serine protease</fullName>
        <ecNumber evidence="7">3.4.21.-</ecNumber>
    </submittedName>
</protein>
<feature type="transmembrane region" description="Helical" evidence="5">
    <location>
        <begin position="190"/>
        <end position="208"/>
    </location>
</feature>
<keyword evidence="7" id="KW-0645">Protease</keyword>
<evidence type="ECO:0000313" key="7">
    <source>
        <dbReference type="EMBL" id="MDW0113116.1"/>
    </source>
</evidence>
<dbReference type="EC" id="3.4.21.-" evidence="7"/>
<dbReference type="Pfam" id="PF01694">
    <property type="entry name" value="Rhomboid"/>
    <property type="match status" value="1"/>
</dbReference>
<keyword evidence="3 5" id="KW-1133">Transmembrane helix</keyword>
<dbReference type="SUPFAM" id="SSF144091">
    <property type="entry name" value="Rhomboid-like"/>
    <property type="match status" value="1"/>
</dbReference>
<proteinExistence type="predicted"/>
<dbReference type="GO" id="GO:0008233">
    <property type="term" value="F:peptidase activity"/>
    <property type="evidence" value="ECO:0007669"/>
    <property type="project" value="UniProtKB-KW"/>
</dbReference>
<feature type="transmembrane region" description="Helical" evidence="5">
    <location>
        <begin position="303"/>
        <end position="325"/>
    </location>
</feature>
<comment type="subcellular location">
    <subcellularLocation>
        <location evidence="1">Membrane</location>
        <topology evidence="1">Multi-pass membrane protein</topology>
    </subcellularLocation>
</comment>
<sequence length="614" mass="69424">MFDMQGIKDAINNLDLETVKEIFRKAPATTLLTVLLVASFLASYIYGDGPTDYKTARLFGAISPQDATTDDLYRLISYTFLQIGGPIHLLMNLSMIVVAGPFLERVYGPFKYTFLFIVTGMVGGLFVLMFSGTDVFVGGASGSGYGLIGLYVGLLLKRHPHIDEDLKSWIWNLLWINILFTAFVPGISIAGHLGGLAGGLLLSIFVRYQSDKYYYNGNWLTSLVKSVLGFTAALSLIYIPKLIWPSKVIPYIQEVRMKFGESVALDSFTGQIVEDSLGKEFLLENLAGKAGPLYYYGRLLIDIVKTSFIEITVCIVILILMYNLLKHMRKGWRIRQVVKTHYLYHVAKENRQEHIIYRIGNSTVNTYTNQYPNVNYRKAEKKVQSEIKLMFGNPLMKVLDLLIGTGKLSLLLLMSGCIMIFISLINDNKKLNMAAFEENLFIDAVAYFDSGNYEAALNILKMISSESNISNEVQQMIPVYQQAYDMFQNEEDSDYYSEWEYEDDIEIIEYESMGSWAVDVVNGRLNEIPEFTIGQIFSENLFDDLIWENHDQFVSVGGYYAGEIRPGHPSLVTLHLYPTGQGYYTIGQVYLNGDLVDDVRGMYGILDIITTPLR</sequence>
<evidence type="ECO:0000256" key="1">
    <source>
        <dbReference type="ARBA" id="ARBA00004141"/>
    </source>
</evidence>
<organism evidence="7 8">
    <name type="scientific">Sporosarcina saromensis</name>
    <dbReference type="NCBI Taxonomy" id="359365"/>
    <lineage>
        <taxon>Bacteria</taxon>
        <taxon>Bacillati</taxon>
        <taxon>Bacillota</taxon>
        <taxon>Bacilli</taxon>
        <taxon>Bacillales</taxon>
        <taxon>Caryophanaceae</taxon>
        <taxon>Sporosarcina</taxon>
    </lineage>
</organism>
<feature type="domain" description="Peptidase S54 rhomboid" evidence="6">
    <location>
        <begin position="71"/>
        <end position="207"/>
    </location>
</feature>
<feature type="transmembrane region" description="Helical" evidence="5">
    <location>
        <begin position="75"/>
        <end position="100"/>
    </location>
</feature>
<evidence type="ECO:0000256" key="2">
    <source>
        <dbReference type="ARBA" id="ARBA00022692"/>
    </source>
</evidence>
<evidence type="ECO:0000256" key="4">
    <source>
        <dbReference type="ARBA" id="ARBA00023136"/>
    </source>
</evidence>
<dbReference type="EMBL" id="JAUBDI010000005">
    <property type="protein sequence ID" value="MDW0113116.1"/>
    <property type="molecule type" value="Genomic_DNA"/>
</dbReference>
<gene>
    <name evidence="7" type="ORF">QT711_07950</name>
</gene>
<evidence type="ECO:0000256" key="3">
    <source>
        <dbReference type="ARBA" id="ARBA00022989"/>
    </source>
</evidence>
<comment type="caution">
    <text evidence="7">The sequence shown here is derived from an EMBL/GenBank/DDBJ whole genome shotgun (WGS) entry which is preliminary data.</text>
</comment>
<dbReference type="Proteomes" id="UP001282284">
    <property type="component" value="Unassembled WGS sequence"/>
</dbReference>
<dbReference type="PANTHER" id="PTHR43066">
    <property type="entry name" value="RHOMBOID-RELATED PROTEIN"/>
    <property type="match status" value="1"/>
</dbReference>
<name>A0ABU4G809_9BACL</name>
<keyword evidence="2 5" id="KW-0812">Transmembrane</keyword>
<accession>A0ABU4G809</accession>
<evidence type="ECO:0000259" key="6">
    <source>
        <dbReference type="Pfam" id="PF01694"/>
    </source>
</evidence>
<evidence type="ECO:0000256" key="5">
    <source>
        <dbReference type="SAM" id="Phobius"/>
    </source>
</evidence>
<feature type="transmembrane region" description="Helical" evidence="5">
    <location>
        <begin position="168"/>
        <end position="184"/>
    </location>
</feature>
<dbReference type="GO" id="GO:0006508">
    <property type="term" value="P:proteolysis"/>
    <property type="evidence" value="ECO:0007669"/>
    <property type="project" value="UniProtKB-KW"/>
</dbReference>
<dbReference type="InterPro" id="IPR035952">
    <property type="entry name" value="Rhomboid-like_sf"/>
</dbReference>
<feature type="transmembrane region" description="Helical" evidence="5">
    <location>
        <begin position="112"/>
        <end position="130"/>
    </location>
</feature>
<keyword evidence="4 5" id="KW-0472">Membrane</keyword>
<dbReference type="InterPro" id="IPR022764">
    <property type="entry name" value="Peptidase_S54_rhomboid_dom"/>
</dbReference>